<dbReference type="Pfam" id="PF16732">
    <property type="entry name" value="ComP_DUS"/>
    <property type="match status" value="1"/>
</dbReference>
<dbReference type="InterPro" id="IPR045584">
    <property type="entry name" value="Pilin-like"/>
</dbReference>
<dbReference type="InterPro" id="IPR031982">
    <property type="entry name" value="PilE-like"/>
</dbReference>
<keyword evidence="2" id="KW-0472">Membrane</keyword>
<sequence>MQKSVRGFSLVELMIVVAIIGILSAVAYPSYQNYVTRNACEDARGTLLAAASALERYRSENRGYTGAVAGTHFPDRSPVDGGTQNYTIAFDTAPTAITFTLTATSRAGSNYPAITLNQSGVGSVDGGAFSCQ</sequence>
<dbReference type="OrthoDB" id="5296638at2"/>
<dbReference type="GO" id="GO:0015628">
    <property type="term" value="P:protein secretion by the type II secretion system"/>
    <property type="evidence" value="ECO:0007669"/>
    <property type="project" value="InterPro"/>
</dbReference>
<dbReference type="GO" id="GO:0015627">
    <property type="term" value="C:type II protein secretion system complex"/>
    <property type="evidence" value="ECO:0007669"/>
    <property type="project" value="InterPro"/>
</dbReference>
<dbReference type="PRINTS" id="PR00813">
    <property type="entry name" value="BCTERIALGSPG"/>
</dbReference>
<accession>A0A1X7AH56</accession>
<dbReference type="Proteomes" id="UP000196573">
    <property type="component" value="Unassembled WGS sequence"/>
</dbReference>
<dbReference type="NCBIfam" id="TIGR02532">
    <property type="entry name" value="IV_pilin_GFxxxE"/>
    <property type="match status" value="1"/>
</dbReference>
<keyword evidence="4" id="KW-1185">Reference proteome</keyword>
<dbReference type="RefSeq" id="WP_087108003.1">
    <property type="nucleotide sequence ID" value="NZ_CBCSCN010000001.1"/>
</dbReference>
<evidence type="ECO:0000256" key="2">
    <source>
        <dbReference type="SAM" id="Phobius"/>
    </source>
</evidence>
<proteinExistence type="predicted"/>
<keyword evidence="2" id="KW-1133">Transmembrane helix</keyword>
<dbReference type="Pfam" id="PF07963">
    <property type="entry name" value="N_methyl"/>
    <property type="match status" value="1"/>
</dbReference>
<gene>
    <name evidence="3" type="primary">pilE_3</name>
    <name evidence="3" type="ORF">EHSB41UT_01178</name>
</gene>
<dbReference type="GO" id="GO:0043683">
    <property type="term" value="P:type IV pilus assembly"/>
    <property type="evidence" value="ECO:0007669"/>
    <property type="project" value="InterPro"/>
</dbReference>
<dbReference type="SUPFAM" id="SSF54523">
    <property type="entry name" value="Pili subunits"/>
    <property type="match status" value="1"/>
</dbReference>
<dbReference type="AlphaFoldDB" id="A0A1X7AH56"/>
<evidence type="ECO:0000313" key="4">
    <source>
        <dbReference type="Proteomes" id="UP000196573"/>
    </source>
</evidence>
<reference evidence="3 4" key="1">
    <citation type="submission" date="2017-03" db="EMBL/GenBank/DDBJ databases">
        <authorList>
            <person name="Afonso C.L."/>
            <person name="Miller P.J."/>
            <person name="Scott M.A."/>
            <person name="Spackman E."/>
            <person name="Goraichik I."/>
            <person name="Dimitrov K.M."/>
            <person name="Suarez D.L."/>
            <person name="Swayne D.E."/>
        </authorList>
    </citation>
    <scope>NUCLEOTIDE SEQUENCE [LARGE SCALE GENOMIC DNA]</scope>
    <source>
        <strain evidence="3">SB41UT1</strain>
    </source>
</reference>
<evidence type="ECO:0000256" key="1">
    <source>
        <dbReference type="ARBA" id="ARBA00022481"/>
    </source>
</evidence>
<dbReference type="EMBL" id="FWPT01000002">
    <property type="protein sequence ID" value="SMA40335.1"/>
    <property type="molecule type" value="Genomic_DNA"/>
</dbReference>
<protein>
    <submittedName>
        <fullName evidence="3">Fimbrial protein</fullName>
    </submittedName>
</protein>
<organism evidence="3 4">
    <name type="scientific">Parendozoicomonas haliclonae</name>
    <dbReference type="NCBI Taxonomy" id="1960125"/>
    <lineage>
        <taxon>Bacteria</taxon>
        <taxon>Pseudomonadati</taxon>
        <taxon>Pseudomonadota</taxon>
        <taxon>Gammaproteobacteria</taxon>
        <taxon>Oceanospirillales</taxon>
        <taxon>Endozoicomonadaceae</taxon>
        <taxon>Parendozoicomonas</taxon>
    </lineage>
</organism>
<dbReference type="PANTHER" id="PTHR30093:SF47">
    <property type="entry name" value="TYPE IV PILUS NON-CORE MINOR PILIN PILE"/>
    <property type="match status" value="1"/>
</dbReference>
<dbReference type="PANTHER" id="PTHR30093">
    <property type="entry name" value="GENERAL SECRETION PATHWAY PROTEIN G"/>
    <property type="match status" value="1"/>
</dbReference>
<feature type="transmembrane region" description="Helical" evidence="2">
    <location>
        <begin position="7"/>
        <end position="28"/>
    </location>
</feature>
<dbReference type="InterPro" id="IPR000983">
    <property type="entry name" value="Bac_GSPG_pilin"/>
</dbReference>
<dbReference type="InterPro" id="IPR012902">
    <property type="entry name" value="N_methyl_site"/>
</dbReference>
<name>A0A1X7AH56_9GAMM</name>
<dbReference type="PROSITE" id="PS00409">
    <property type="entry name" value="PROKAR_NTER_METHYL"/>
    <property type="match status" value="1"/>
</dbReference>
<evidence type="ECO:0000313" key="3">
    <source>
        <dbReference type="EMBL" id="SMA40335.1"/>
    </source>
</evidence>
<keyword evidence="1" id="KW-0488">Methylation</keyword>
<dbReference type="Gene3D" id="3.30.700.10">
    <property type="entry name" value="Glycoprotein, Type 4 Pilin"/>
    <property type="match status" value="1"/>
</dbReference>
<keyword evidence="2" id="KW-0812">Transmembrane</keyword>